<feature type="transmembrane region" description="Helical" evidence="1">
    <location>
        <begin position="6"/>
        <end position="27"/>
    </location>
</feature>
<dbReference type="Proteomes" id="UP000292583">
    <property type="component" value="Unassembled WGS sequence"/>
</dbReference>
<evidence type="ECO:0000313" key="2">
    <source>
        <dbReference type="EMBL" id="TBR81116.1"/>
    </source>
</evidence>
<comment type="caution">
    <text evidence="2">The sequence shown here is derived from an EMBL/GenBank/DDBJ whole genome shotgun (WGS) entry which is preliminary data.</text>
</comment>
<proteinExistence type="predicted"/>
<evidence type="ECO:0000256" key="1">
    <source>
        <dbReference type="SAM" id="Phobius"/>
    </source>
</evidence>
<accession>A0A4Q9JUK4</accession>
<keyword evidence="1" id="KW-0812">Transmembrane</keyword>
<organism evidence="2 3">
    <name type="scientific">Campylobacter novaezeelandiae</name>
    <dbReference type="NCBI Taxonomy" id="2267891"/>
    <lineage>
        <taxon>Bacteria</taxon>
        <taxon>Pseudomonadati</taxon>
        <taxon>Campylobacterota</taxon>
        <taxon>Epsilonproteobacteria</taxon>
        <taxon>Campylobacterales</taxon>
        <taxon>Campylobacteraceae</taxon>
        <taxon>Campylobacter</taxon>
    </lineage>
</organism>
<reference evidence="2 3" key="1">
    <citation type="submission" date="2018-07" db="EMBL/GenBank/DDBJ databases">
        <title>Campylobacter zealandensis sp. nov., isolated from birds and water in New Zealand.</title>
        <authorList>
            <person name="Wilkinson D.A."/>
            <person name="Biggs P.J."/>
            <person name="French N.P."/>
            <person name="Midwinter A.C."/>
        </authorList>
    </citation>
    <scope>NUCLEOTIDE SEQUENCE [LARGE SCALE GENOMIC DNA]</scope>
    <source>
        <strain evidence="2 3">B423b</strain>
    </source>
</reference>
<name>A0A4Q9JUK4_9BACT</name>
<keyword evidence="3" id="KW-1185">Reference proteome</keyword>
<dbReference type="EMBL" id="QPGR01000007">
    <property type="protein sequence ID" value="TBR81116.1"/>
    <property type="molecule type" value="Genomic_DNA"/>
</dbReference>
<keyword evidence="1" id="KW-0472">Membrane</keyword>
<keyword evidence="1" id="KW-1133">Transmembrane helix</keyword>
<sequence>MKKYIFLIFITILNSLLLHYLAFLSGIRINSQKSIKKYNYNFLSSNKIQNFIKNSLKSLTINPIINRTISKKVL</sequence>
<gene>
    <name evidence="2" type="ORF">DU473_04760</name>
</gene>
<dbReference type="AlphaFoldDB" id="A0A4Q9JUK4"/>
<evidence type="ECO:0000313" key="3">
    <source>
        <dbReference type="Proteomes" id="UP000292583"/>
    </source>
</evidence>
<protein>
    <submittedName>
        <fullName evidence="2">Uncharacterized protein</fullName>
    </submittedName>
</protein>